<sequence>MKNLFLLLAMVGLIGCQTVTDMRAAGPYAEYSSSKDAKSLATCIMAGWEKEPLVIGQSFDAAINFINGGYSVYTPNYAEVADVYEAENGSFIKYYLQRGGAMTAQFRIDKRTDTIISCL</sequence>
<name>A0A2C6DQT8_9GAMM</name>
<evidence type="ECO:0000313" key="2">
    <source>
        <dbReference type="Proteomes" id="UP000224974"/>
    </source>
</evidence>
<dbReference type="RefSeq" id="WP_051323261.1">
    <property type="nucleotide sequence ID" value="NZ_PDDX01000001.1"/>
</dbReference>
<organism evidence="1 2">
    <name type="scientific">Budvicia aquatica</name>
    <dbReference type="NCBI Taxonomy" id="82979"/>
    <lineage>
        <taxon>Bacteria</taxon>
        <taxon>Pseudomonadati</taxon>
        <taxon>Pseudomonadota</taxon>
        <taxon>Gammaproteobacteria</taxon>
        <taxon>Enterobacterales</taxon>
        <taxon>Budviciaceae</taxon>
        <taxon>Budvicia</taxon>
    </lineage>
</organism>
<dbReference type="PROSITE" id="PS51257">
    <property type="entry name" value="PROKAR_LIPOPROTEIN"/>
    <property type="match status" value="1"/>
</dbReference>
<keyword evidence="2" id="KW-1185">Reference proteome</keyword>
<reference evidence="2" key="1">
    <citation type="submission" date="2017-09" db="EMBL/GenBank/DDBJ databases">
        <title>FDA dAtabase for Regulatory Grade micrObial Sequences (FDA-ARGOS): Supporting development and validation of Infectious Disease Dx tests.</title>
        <authorList>
            <person name="Minogue T."/>
            <person name="Wolcott M."/>
            <person name="Wasieloski L."/>
            <person name="Aguilar W."/>
            <person name="Moore D."/>
            <person name="Tallon L."/>
            <person name="Sadzewicz L."/>
            <person name="Ott S."/>
            <person name="Zhao X."/>
            <person name="Nagaraj S."/>
            <person name="Vavikolanu K."/>
            <person name="Aluvathingal J."/>
            <person name="Nadendla S."/>
            <person name="Sichtig H."/>
        </authorList>
    </citation>
    <scope>NUCLEOTIDE SEQUENCE [LARGE SCALE GENOMIC DNA]</scope>
    <source>
        <strain evidence="2">FDAARGOS_387</strain>
    </source>
</reference>
<protein>
    <recommendedName>
        <fullName evidence="3">Lipoprotein</fullName>
    </recommendedName>
</protein>
<dbReference type="OrthoDB" id="6000523at2"/>
<dbReference type="AlphaFoldDB" id="A0A2C6DQT8"/>
<evidence type="ECO:0000313" key="1">
    <source>
        <dbReference type="EMBL" id="PHI30805.1"/>
    </source>
</evidence>
<gene>
    <name evidence="1" type="ORF">CRN84_16395</name>
</gene>
<evidence type="ECO:0008006" key="3">
    <source>
        <dbReference type="Google" id="ProtNLM"/>
    </source>
</evidence>
<dbReference type="EMBL" id="PDDX01000001">
    <property type="protein sequence ID" value="PHI30805.1"/>
    <property type="molecule type" value="Genomic_DNA"/>
</dbReference>
<comment type="caution">
    <text evidence="1">The sequence shown here is derived from an EMBL/GenBank/DDBJ whole genome shotgun (WGS) entry which is preliminary data.</text>
</comment>
<proteinExistence type="predicted"/>
<accession>A0A2C6DQT8</accession>
<dbReference type="STRING" id="1111728.GCA_000427805_01088"/>
<dbReference type="Proteomes" id="UP000224974">
    <property type="component" value="Unassembled WGS sequence"/>
</dbReference>